<dbReference type="PANTHER" id="PTHR21490:SF0">
    <property type="entry name" value="ENKURIN"/>
    <property type="match status" value="1"/>
</dbReference>
<dbReference type="AlphaFoldDB" id="A0A2I4AZB0"/>
<dbReference type="CTD" id="219670"/>
<dbReference type="GeneID" id="106515515"/>
<dbReference type="RefSeq" id="XP_013860808.1">
    <property type="nucleotide sequence ID" value="XM_014005354.1"/>
</dbReference>
<feature type="coiled-coil region" evidence="6">
    <location>
        <begin position="159"/>
        <end position="186"/>
    </location>
</feature>
<feature type="region of interest" description="Disordered" evidence="7">
    <location>
        <begin position="99"/>
        <end position="126"/>
    </location>
</feature>
<evidence type="ECO:0000256" key="1">
    <source>
        <dbReference type="ARBA" id="ARBA00004138"/>
    </source>
</evidence>
<proteinExistence type="predicted"/>
<name>A0A2I4AZB0_AUSLI</name>
<dbReference type="STRING" id="52670.A0A2I4AZB0"/>
<dbReference type="GO" id="GO:0005516">
    <property type="term" value="F:calmodulin binding"/>
    <property type="evidence" value="ECO:0007669"/>
    <property type="project" value="TreeGrafter"/>
</dbReference>
<evidence type="ECO:0000256" key="2">
    <source>
        <dbReference type="ARBA" id="ARBA00004245"/>
    </source>
</evidence>
<sequence length="256" mass="29733">MSELVNTQEGVYDNLIREEDRVKKPPRYVSKFRPAVVVESKLNKDSKRTMGPAKVETTSPDKYLKKHSKEPRLPENGSKSVRSVHACTVRKPPVAVMADSSPVVTHTERYPEKTTAAVPVKPGPTSVDFRRRHKQLLENAGLVPKYIFKKDYGEVPAYLQKHKEERQKYQEECKRFEEEQKKQAAIPRMSDEERQAVLEGLKKTWGEVHDLYQKLPMIINTMSMKNHKIHLEEELGQLERNICLFERFTNIYISKS</sequence>
<keyword evidence="9" id="KW-1185">Reference proteome</keyword>
<evidence type="ECO:0000313" key="9">
    <source>
        <dbReference type="Proteomes" id="UP000192220"/>
    </source>
</evidence>
<feature type="domain" description="Enkurin" evidence="8">
    <location>
        <begin position="161"/>
        <end position="253"/>
    </location>
</feature>
<dbReference type="InParanoid" id="A0A2I4AZB0"/>
<keyword evidence="4" id="KW-0206">Cytoskeleton</keyword>
<keyword evidence="6" id="KW-0175">Coiled coil</keyword>
<dbReference type="GO" id="GO:0005879">
    <property type="term" value="C:axonemal microtubule"/>
    <property type="evidence" value="ECO:0007669"/>
    <property type="project" value="TreeGrafter"/>
</dbReference>
<dbReference type="FunCoup" id="A0A2I4AZB0">
    <property type="interactions" value="83"/>
</dbReference>
<dbReference type="GO" id="GO:0001669">
    <property type="term" value="C:acrosomal vesicle"/>
    <property type="evidence" value="ECO:0007669"/>
    <property type="project" value="TreeGrafter"/>
</dbReference>
<dbReference type="KEGG" id="alim:106515515"/>
<organism evidence="9 10">
    <name type="scientific">Austrofundulus limnaeus</name>
    <name type="common">Annual killifish</name>
    <dbReference type="NCBI Taxonomy" id="52670"/>
    <lineage>
        <taxon>Eukaryota</taxon>
        <taxon>Metazoa</taxon>
        <taxon>Chordata</taxon>
        <taxon>Craniata</taxon>
        <taxon>Vertebrata</taxon>
        <taxon>Euteleostomi</taxon>
        <taxon>Actinopterygii</taxon>
        <taxon>Neopterygii</taxon>
        <taxon>Teleostei</taxon>
        <taxon>Neoteleostei</taxon>
        <taxon>Acanthomorphata</taxon>
        <taxon>Ovalentaria</taxon>
        <taxon>Atherinomorphae</taxon>
        <taxon>Cyprinodontiformes</taxon>
        <taxon>Rivulidae</taxon>
        <taxon>Austrofundulus</taxon>
    </lineage>
</organism>
<dbReference type="PROSITE" id="PS51665">
    <property type="entry name" value="ENKURIN"/>
    <property type="match status" value="1"/>
</dbReference>
<dbReference type="OrthoDB" id="2123594at2759"/>
<gene>
    <name evidence="10" type="primary">enkur</name>
</gene>
<protein>
    <submittedName>
        <fullName evidence="10">Enkurin</fullName>
    </submittedName>
</protein>
<dbReference type="PANTHER" id="PTHR21490">
    <property type="entry name" value="ENKURIN-RELATED"/>
    <property type="match status" value="1"/>
</dbReference>
<evidence type="ECO:0000256" key="3">
    <source>
        <dbReference type="ARBA" id="ARBA00022490"/>
    </source>
</evidence>
<comment type="subcellular location">
    <subcellularLocation>
        <location evidence="1">Cell projection</location>
        <location evidence="1">Cilium</location>
    </subcellularLocation>
    <subcellularLocation>
        <location evidence="2">Cytoplasm</location>
        <location evidence="2">Cytoskeleton</location>
    </subcellularLocation>
</comment>
<dbReference type="Proteomes" id="UP000192220">
    <property type="component" value="Unplaced"/>
</dbReference>
<evidence type="ECO:0000256" key="5">
    <source>
        <dbReference type="ARBA" id="ARBA00023273"/>
    </source>
</evidence>
<dbReference type="InterPro" id="IPR052102">
    <property type="entry name" value="Enkurin_domain-protein"/>
</dbReference>
<evidence type="ECO:0000313" key="10">
    <source>
        <dbReference type="RefSeq" id="XP_013860808.1"/>
    </source>
</evidence>
<evidence type="ECO:0000259" key="8">
    <source>
        <dbReference type="PROSITE" id="PS51665"/>
    </source>
</evidence>
<keyword evidence="3" id="KW-0963">Cytoplasm</keyword>
<reference evidence="10" key="1">
    <citation type="submission" date="2025-08" db="UniProtKB">
        <authorList>
            <consortium name="RefSeq"/>
        </authorList>
    </citation>
    <scope>IDENTIFICATION</scope>
    <source>
        <strain evidence="10">Quisiro</strain>
        <tissue evidence="10">Liver</tissue>
    </source>
</reference>
<evidence type="ECO:0000256" key="4">
    <source>
        <dbReference type="ARBA" id="ARBA00023212"/>
    </source>
</evidence>
<evidence type="ECO:0000256" key="7">
    <source>
        <dbReference type="SAM" id="MobiDB-lite"/>
    </source>
</evidence>
<evidence type="ECO:0000256" key="6">
    <source>
        <dbReference type="SAM" id="Coils"/>
    </source>
</evidence>
<keyword evidence="5" id="KW-0966">Cell projection</keyword>
<dbReference type="InterPro" id="IPR027012">
    <property type="entry name" value="Enkurin_dom"/>
</dbReference>
<feature type="region of interest" description="Disordered" evidence="7">
    <location>
        <begin position="43"/>
        <end position="83"/>
    </location>
</feature>
<accession>A0A2I4AZB0</accession>
<dbReference type="Pfam" id="PF13864">
    <property type="entry name" value="Enkurin"/>
    <property type="match status" value="1"/>
</dbReference>